<protein>
    <recommendedName>
        <fullName evidence="4">Integral membrane protein</fullName>
    </recommendedName>
</protein>
<gene>
    <name evidence="2" type="ORF">AFL01nite_14180</name>
</gene>
<accession>A0A512HUH7</accession>
<feature type="transmembrane region" description="Helical" evidence="1">
    <location>
        <begin position="28"/>
        <end position="46"/>
    </location>
</feature>
<feature type="transmembrane region" description="Helical" evidence="1">
    <location>
        <begin position="92"/>
        <end position="111"/>
    </location>
</feature>
<sequence length="144" mass="15429">MAGEIRTIGVLTGPSCQRDRLVSDMPDALVYATSAVALVVAAFAGWHTLKSYRFSNPLFYAIALVEALLLVALVWGIVAAASTDRDIETGLYLSYLVTTVLIPPAAVLWGVGDKTRWGTGVVAVALFTVSIMLIRTHQIWVGHG</sequence>
<evidence type="ECO:0000313" key="3">
    <source>
        <dbReference type="Proteomes" id="UP000321769"/>
    </source>
</evidence>
<evidence type="ECO:0008006" key="4">
    <source>
        <dbReference type="Google" id="ProtNLM"/>
    </source>
</evidence>
<evidence type="ECO:0000313" key="2">
    <source>
        <dbReference type="EMBL" id="GEO89091.1"/>
    </source>
</evidence>
<keyword evidence="3" id="KW-1185">Reference proteome</keyword>
<dbReference type="AlphaFoldDB" id="A0A512HUH7"/>
<organism evidence="2 3">
    <name type="scientific">Aeromicrobium flavum</name>
    <dbReference type="NCBI Taxonomy" id="416568"/>
    <lineage>
        <taxon>Bacteria</taxon>
        <taxon>Bacillati</taxon>
        <taxon>Actinomycetota</taxon>
        <taxon>Actinomycetes</taxon>
        <taxon>Propionibacteriales</taxon>
        <taxon>Nocardioidaceae</taxon>
        <taxon>Aeromicrobium</taxon>
    </lineage>
</organism>
<reference evidence="2 3" key="1">
    <citation type="submission" date="2019-07" db="EMBL/GenBank/DDBJ databases">
        <title>Whole genome shotgun sequence of Aeromicrobium flavum NBRC 107625.</title>
        <authorList>
            <person name="Hosoyama A."/>
            <person name="Uohara A."/>
            <person name="Ohji S."/>
            <person name="Ichikawa N."/>
        </authorList>
    </citation>
    <scope>NUCLEOTIDE SEQUENCE [LARGE SCALE GENOMIC DNA]</scope>
    <source>
        <strain evidence="2 3">NBRC 107625</strain>
    </source>
</reference>
<comment type="caution">
    <text evidence="2">The sequence shown here is derived from an EMBL/GenBank/DDBJ whole genome shotgun (WGS) entry which is preliminary data.</text>
</comment>
<keyword evidence="1" id="KW-1133">Transmembrane helix</keyword>
<dbReference type="EMBL" id="BJZQ01000005">
    <property type="protein sequence ID" value="GEO89091.1"/>
    <property type="molecule type" value="Genomic_DNA"/>
</dbReference>
<feature type="transmembrane region" description="Helical" evidence="1">
    <location>
        <begin position="117"/>
        <end position="134"/>
    </location>
</feature>
<feature type="transmembrane region" description="Helical" evidence="1">
    <location>
        <begin position="58"/>
        <end position="80"/>
    </location>
</feature>
<keyword evidence="1" id="KW-0812">Transmembrane</keyword>
<keyword evidence="1" id="KW-0472">Membrane</keyword>
<dbReference type="Proteomes" id="UP000321769">
    <property type="component" value="Unassembled WGS sequence"/>
</dbReference>
<proteinExistence type="predicted"/>
<name>A0A512HUH7_9ACTN</name>
<evidence type="ECO:0000256" key="1">
    <source>
        <dbReference type="SAM" id="Phobius"/>
    </source>
</evidence>